<organism evidence="1 2">
    <name type="scientific">Ensete ventricosum</name>
    <name type="common">Abyssinian banana</name>
    <name type="synonym">Musa ensete</name>
    <dbReference type="NCBI Taxonomy" id="4639"/>
    <lineage>
        <taxon>Eukaryota</taxon>
        <taxon>Viridiplantae</taxon>
        <taxon>Streptophyta</taxon>
        <taxon>Embryophyta</taxon>
        <taxon>Tracheophyta</taxon>
        <taxon>Spermatophyta</taxon>
        <taxon>Magnoliopsida</taxon>
        <taxon>Liliopsida</taxon>
        <taxon>Zingiberales</taxon>
        <taxon>Musaceae</taxon>
        <taxon>Ensete</taxon>
    </lineage>
</organism>
<proteinExistence type="predicted"/>
<dbReference type="EMBL" id="AMZH03012367">
    <property type="protein sequence ID" value="RRT51160.1"/>
    <property type="molecule type" value="Genomic_DNA"/>
</dbReference>
<name>A0A426YHL8_ENSVE</name>
<evidence type="ECO:0000313" key="1">
    <source>
        <dbReference type="EMBL" id="RRT51160.1"/>
    </source>
</evidence>
<sequence length="85" mass="9522">MVYLKLRGLSGVGDRDPCATSAGNLDHSLRPNLTILIDSRLENTGNYFRIPQAHPASNTLFKYPPFRSVFPISFPFASRRPTKKS</sequence>
<reference evidence="1 2" key="1">
    <citation type="journal article" date="2014" name="Agronomy (Basel)">
        <title>A Draft Genome Sequence for Ensete ventricosum, the Drought-Tolerant Tree Against Hunger.</title>
        <authorList>
            <person name="Harrison J."/>
            <person name="Moore K.A."/>
            <person name="Paszkiewicz K."/>
            <person name="Jones T."/>
            <person name="Grant M."/>
            <person name="Ambacheew D."/>
            <person name="Muzemil S."/>
            <person name="Studholme D.J."/>
        </authorList>
    </citation>
    <scope>NUCLEOTIDE SEQUENCE [LARGE SCALE GENOMIC DNA]</scope>
</reference>
<comment type="caution">
    <text evidence="1">The sequence shown here is derived from an EMBL/GenBank/DDBJ whole genome shotgun (WGS) entry which is preliminary data.</text>
</comment>
<dbReference type="AlphaFoldDB" id="A0A426YHL8"/>
<gene>
    <name evidence="1" type="ORF">B296_00016110</name>
</gene>
<evidence type="ECO:0000313" key="2">
    <source>
        <dbReference type="Proteomes" id="UP000287651"/>
    </source>
</evidence>
<dbReference type="Proteomes" id="UP000287651">
    <property type="component" value="Unassembled WGS sequence"/>
</dbReference>
<protein>
    <submittedName>
        <fullName evidence="1">Uncharacterized protein</fullName>
    </submittedName>
</protein>
<accession>A0A426YHL8</accession>